<organism evidence="2 3">
    <name type="scientific">Candidatus Beckwithbacteria bacterium CG23_combo_of_CG06-09_8_20_14_all_34_8</name>
    <dbReference type="NCBI Taxonomy" id="1974497"/>
    <lineage>
        <taxon>Bacteria</taxon>
        <taxon>Candidatus Beckwithiibacteriota</taxon>
    </lineage>
</organism>
<proteinExistence type="predicted"/>
<reference evidence="2 3" key="1">
    <citation type="submission" date="2017-09" db="EMBL/GenBank/DDBJ databases">
        <title>Depth-based differentiation of microbial function through sediment-hosted aquifers and enrichment of novel symbionts in the deep terrestrial subsurface.</title>
        <authorList>
            <person name="Probst A.J."/>
            <person name="Ladd B."/>
            <person name="Jarett J.K."/>
            <person name="Geller-Mcgrath D.E."/>
            <person name="Sieber C.M."/>
            <person name="Emerson J.B."/>
            <person name="Anantharaman K."/>
            <person name="Thomas B.C."/>
            <person name="Malmstrom R."/>
            <person name="Stieglmeier M."/>
            <person name="Klingl A."/>
            <person name="Woyke T."/>
            <person name="Ryan C.M."/>
            <person name="Banfield J.F."/>
        </authorList>
    </citation>
    <scope>NUCLEOTIDE SEQUENCE [LARGE SCALE GENOMIC DNA]</scope>
    <source>
        <strain evidence="2">CG23_combo_of_CG06-09_8_20_14_all_34_8</strain>
    </source>
</reference>
<dbReference type="AlphaFoldDB" id="A0A2H0B745"/>
<evidence type="ECO:0000313" key="2">
    <source>
        <dbReference type="EMBL" id="PIP53495.1"/>
    </source>
</evidence>
<name>A0A2H0B745_9BACT</name>
<dbReference type="InterPro" id="IPR029058">
    <property type="entry name" value="AB_hydrolase_fold"/>
</dbReference>
<dbReference type="SUPFAM" id="SSF53474">
    <property type="entry name" value="alpha/beta-Hydrolases"/>
    <property type="match status" value="1"/>
</dbReference>
<sequence length="255" mass="28477">MGGKITLIQSDGLHIVGILNTVNADKNNIVILVHGFTSYKNTNSFKEILSLLAEATIDTFRIDLFGHGESEGEFEMLTVTKTVRNILTAVQWAYKFGYKNIGLLGSSFGGLASMIAASKTKKIKYLALKSPVSDLLGTTLFIEKLLTTKEKWEKDGVINIIDDGKLIKLNYLFLLDAQVNNGYEFAIKIKQPTMIVHGDADNEVPIIQSKKLSKIIDNSNLVIINKAGHGYHKLKDYRLMSKTFAERFIKKFETN</sequence>
<protein>
    <recommendedName>
        <fullName evidence="1">Peptidase S9 prolyl oligopeptidase catalytic domain-containing protein</fullName>
    </recommendedName>
</protein>
<comment type="caution">
    <text evidence="2">The sequence shown here is derived from an EMBL/GenBank/DDBJ whole genome shotgun (WGS) entry which is preliminary data.</text>
</comment>
<dbReference type="Gene3D" id="3.40.50.1820">
    <property type="entry name" value="alpha/beta hydrolase"/>
    <property type="match status" value="1"/>
</dbReference>
<evidence type="ECO:0000259" key="1">
    <source>
        <dbReference type="Pfam" id="PF00326"/>
    </source>
</evidence>
<dbReference type="GO" id="GO:0008236">
    <property type="term" value="F:serine-type peptidase activity"/>
    <property type="evidence" value="ECO:0007669"/>
    <property type="project" value="InterPro"/>
</dbReference>
<dbReference type="EMBL" id="PCSR01000014">
    <property type="protein sequence ID" value="PIP53495.1"/>
    <property type="molecule type" value="Genomic_DNA"/>
</dbReference>
<feature type="domain" description="Peptidase S9 prolyl oligopeptidase catalytic" evidence="1">
    <location>
        <begin position="49"/>
        <end position="237"/>
    </location>
</feature>
<accession>A0A2H0B745</accession>
<dbReference type="GO" id="GO:0006508">
    <property type="term" value="P:proteolysis"/>
    <property type="evidence" value="ECO:0007669"/>
    <property type="project" value="InterPro"/>
</dbReference>
<gene>
    <name evidence="2" type="ORF">COX08_00610</name>
</gene>
<dbReference type="Pfam" id="PF00326">
    <property type="entry name" value="Peptidase_S9"/>
    <property type="match status" value="1"/>
</dbReference>
<evidence type="ECO:0000313" key="3">
    <source>
        <dbReference type="Proteomes" id="UP000229459"/>
    </source>
</evidence>
<dbReference type="InterPro" id="IPR001375">
    <property type="entry name" value="Peptidase_S9_cat"/>
</dbReference>
<dbReference type="PANTHER" id="PTHR12277">
    <property type="entry name" value="ALPHA/BETA HYDROLASE DOMAIN-CONTAINING PROTEIN"/>
    <property type="match status" value="1"/>
</dbReference>
<dbReference type="Proteomes" id="UP000229459">
    <property type="component" value="Unassembled WGS sequence"/>
</dbReference>